<dbReference type="HOGENOM" id="CLU_2254526_0_0_1"/>
<feature type="compositionally biased region" description="Pro residues" evidence="1">
    <location>
        <begin position="1"/>
        <end position="23"/>
    </location>
</feature>
<organism evidence="2">
    <name type="scientific">Oryza punctata</name>
    <name type="common">Red rice</name>
    <dbReference type="NCBI Taxonomy" id="4537"/>
    <lineage>
        <taxon>Eukaryota</taxon>
        <taxon>Viridiplantae</taxon>
        <taxon>Streptophyta</taxon>
        <taxon>Embryophyta</taxon>
        <taxon>Tracheophyta</taxon>
        <taxon>Spermatophyta</taxon>
        <taxon>Magnoliopsida</taxon>
        <taxon>Liliopsida</taxon>
        <taxon>Poales</taxon>
        <taxon>Poaceae</taxon>
        <taxon>BOP clade</taxon>
        <taxon>Oryzoideae</taxon>
        <taxon>Oryzeae</taxon>
        <taxon>Oryzinae</taxon>
        <taxon>Oryza</taxon>
    </lineage>
</organism>
<evidence type="ECO:0000313" key="2">
    <source>
        <dbReference type="EnsemblPlants" id="OPUNC03G09890.1"/>
    </source>
</evidence>
<reference evidence="2" key="2">
    <citation type="submission" date="2018-05" db="EMBL/GenBank/DDBJ databases">
        <title>OpunRS2 (Oryza punctata Reference Sequence Version 2).</title>
        <authorList>
            <person name="Zhang J."/>
            <person name="Kudrna D."/>
            <person name="Lee S."/>
            <person name="Talag J."/>
            <person name="Welchert J."/>
            <person name="Wing R.A."/>
        </authorList>
    </citation>
    <scope>NUCLEOTIDE SEQUENCE [LARGE SCALE GENOMIC DNA]</scope>
</reference>
<reference evidence="2" key="1">
    <citation type="submission" date="2015-04" db="UniProtKB">
        <authorList>
            <consortium name="EnsemblPlants"/>
        </authorList>
    </citation>
    <scope>IDENTIFICATION</scope>
</reference>
<name>A0A0E0KB67_ORYPU</name>
<protein>
    <submittedName>
        <fullName evidence="2">Uncharacterized protein</fullName>
    </submittedName>
</protein>
<proteinExistence type="predicted"/>
<evidence type="ECO:0000313" key="3">
    <source>
        <dbReference type="Proteomes" id="UP000026962"/>
    </source>
</evidence>
<keyword evidence="3" id="KW-1185">Reference proteome</keyword>
<dbReference type="Gramene" id="OPUNC03G09890.1">
    <property type="protein sequence ID" value="OPUNC03G09890.1"/>
    <property type="gene ID" value="OPUNC03G09890"/>
</dbReference>
<dbReference type="AlphaFoldDB" id="A0A0E0KB67"/>
<evidence type="ECO:0000256" key="1">
    <source>
        <dbReference type="SAM" id="MobiDB-lite"/>
    </source>
</evidence>
<dbReference type="Proteomes" id="UP000026962">
    <property type="component" value="Chromosome 3"/>
</dbReference>
<sequence>MPRWSPWPRPPSPTIWSPPPPAPASGEHVVMGRWVKTEWEHEKGSFALLEHNDGSCVSNLPISSSGDTPFPVPLVPSLATAARQFTIILSGVGDTPFRRSPLRR</sequence>
<dbReference type="EnsemblPlants" id="OPUNC03G09890.1">
    <property type="protein sequence ID" value="OPUNC03G09890.1"/>
    <property type="gene ID" value="OPUNC03G09890"/>
</dbReference>
<feature type="region of interest" description="Disordered" evidence="1">
    <location>
        <begin position="1"/>
        <end position="26"/>
    </location>
</feature>
<accession>A0A0E0KB67</accession>